<accession>A0A0D7AU08</accession>
<evidence type="ECO:0000256" key="1">
    <source>
        <dbReference type="SAM" id="MobiDB-lite"/>
    </source>
</evidence>
<evidence type="ECO:0000313" key="3">
    <source>
        <dbReference type="Proteomes" id="UP000054007"/>
    </source>
</evidence>
<keyword evidence="3" id="KW-1185">Reference proteome</keyword>
<name>A0A0D7AU08_9AGAR</name>
<feature type="region of interest" description="Disordered" evidence="1">
    <location>
        <begin position="67"/>
        <end position="131"/>
    </location>
</feature>
<evidence type="ECO:0000313" key="2">
    <source>
        <dbReference type="EMBL" id="KIY60776.1"/>
    </source>
</evidence>
<protein>
    <submittedName>
        <fullName evidence="2">Uncharacterized protein</fullName>
    </submittedName>
</protein>
<sequence>MSAAAIESSKAVDEAEEPGPEVRIEETEEKGICFIEEVDSDLEVRMEEAEPADVDDEEEIWWTFLQMETDGEDVSRPEKADELASSAEASEPLFTERKPRTSQQDIQQQQHDTRTEDKRRPAFRFGTKLDDPDAIPRTYEAILDAPITLPVRDLYA</sequence>
<feature type="region of interest" description="Disordered" evidence="1">
    <location>
        <begin position="1"/>
        <end position="30"/>
    </location>
</feature>
<dbReference type="AlphaFoldDB" id="A0A0D7AU08"/>
<organism evidence="2 3">
    <name type="scientific">Cylindrobasidium torrendii FP15055 ss-10</name>
    <dbReference type="NCBI Taxonomy" id="1314674"/>
    <lineage>
        <taxon>Eukaryota</taxon>
        <taxon>Fungi</taxon>
        <taxon>Dikarya</taxon>
        <taxon>Basidiomycota</taxon>
        <taxon>Agaricomycotina</taxon>
        <taxon>Agaricomycetes</taxon>
        <taxon>Agaricomycetidae</taxon>
        <taxon>Agaricales</taxon>
        <taxon>Marasmiineae</taxon>
        <taxon>Physalacriaceae</taxon>
        <taxon>Cylindrobasidium</taxon>
    </lineage>
</organism>
<gene>
    <name evidence="2" type="ORF">CYLTODRAFT_495524</name>
</gene>
<proteinExistence type="predicted"/>
<feature type="compositionally biased region" description="Basic and acidic residues" evidence="1">
    <location>
        <begin position="73"/>
        <end position="82"/>
    </location>
</feature>
<feature type="compositionally biased region" description="Basic and acidic residues" evidence="1">
    <location>
        <begin position="20"/>
        <end position="30"/>
    </location>
</feature>
<feature type="non-terminal residue" evidence="2">
    <location>
        <position position="156"/>
    </location>
</feature>
<reference evidence="2 3" key="1">
    <citation type="journal article" date="2015" name="Fungal Genet. Biol.">
        <title>Evolution of novel wood decay mechanisms in Agaricales revealed by the genome sequences of Fistulina hepatica and Cylindrobasidium torrendii.</title>
        <authorList>
            <person name="Floudas D."/>
            <person name="Held B.W."/>
            <person name="Riley R."/>
            <person name="Nagy L.G."/>
            <person name="Koehler G."/>
            <person name="Ransdell A.S."/>
            <person name="Younus H."/>
            <person name="Chow J."/>
            <person name="Chiniquy J."/>
            <person name="Lipzen A."/>
            <person name="Tritt A."/>
            <person name="Sun H."/>
            <person name="Haridas S."/>
            <person name="LaButti K."/>
            <person name="Ohm R.A."/>
            <person name="Kues U."/>
            <person name="Blanchette R.A."/>
            <person name="Grigoriev I.V."/>
            <person name="Minto R.E."/>
            <person name="Hibbett D.S."/>
        </authorList>
    </citation>
    <scope>NUCLEOTIDE SEQUENCE [LARGE SCALE GENOMIC DNA]</scope>
    <source>
        <strain evidence="2 3">FP15055 ss-10</strain>
    </source>
</reference>
<dbReference type="EMBL" id="KN881270">
    <property type="protein sequence ID" value="KIY60776.1"/>
    <property type="molecule type" value="Genomic_DNA"/>
</dbReference>
<dbReference type="Proteomes" id="UP000054007">
    <property type="component" value="Unassembled WGS sequence"/>
</dbReference>
<feature type="compositionally biased region" description="Basic and acidic residues" evidence="1">
    <location>
        <begin position="111"/>
        <end position="120"/>
    </location>
</feature>